<dbReference type="RefSeq" id="XP_040725791.1">
    <property type="nucleotide sequence ID" value="XM_040869208.1"/>
</dbReference>
<dbReference type="Proteomes" id="UP000193685">
    <property type="component" value="Unassembled WGS sequence"/>
</dbReference>
<protein>
    <submittedName>
        <fullName evidence="4">Cyclin-like protein</fullName>
    </submittedName>
</protein>
<dbReference type="STRING" id="56484.A0A1Y2FGZ6"/>
<proteinExistence type="inferred from homology"/>
<keyword evidence="5" id="KW-1185">Reference proteome</keyword>
<evidence type="ECO:0000256" key="1">
    <source>
        <dbReference type="RuleBase" id="RU000383"/>
    </source>
</evidence>
<dbReference type="OMA" id="DDTYSNQ"/>
<dbReference type="SUPFAM" id="SSF47954">
    <property type="entry name" value="Cyclin-like"/>
    <property type="match status" value="1"/>
</dbReference>
<evidence type="ECO:0000259" key="3">
    <source>
        <dbReference type="SMART" id="SM00385"/>
    </source>
</evidence>
<dbReference type="OrthoDB" id="10250320at2759"/>
<dbReference type="Gene3D" id="1.10.472.10">
    <property type="entry name" value="Cyclin-like"/>
    <property type="match status" value="1"/>
</dbReference>
<dbReference type="GO" id="GO:0000307">
    <property type="term" value="C:cyclin-dependent protein kinase holoenzyme complex"/>
    <property type="evidence" value="ECO:0007669"/>
    <property type="project" value="TreeGrafter"/>
</dbReference>
<dbReference type="Pfam" id="PF00134">
    <property type="entry name" value="Cyclin_N"/>
    <property type="match status" value="1"/>
</dbReference>
<reference evidence="4 5" key="1">
    <citation type="submission" date="2016-07" db="EMBL/GenBank/DDBJ databases">
        <title>Pervasive Adenine N6-methylation of Active Genes in Fungi.</title>
        <authorList>
            <consortium name="DOE Joint Genome Institute"/>
            <person name="Mondo S.J."/>
            <person name="Dannebaum R.O."/>
            <person name="Kuo R.C."/>
            <person name="Labutti K."/>
            <person name="Haridas S."/>
            <person name="Kuo A."/>
            <person name="Salamov A."/>
            <person name="Ahrendt S.R."/>
            <person name="Lipzen A."/>
            <person name="Sullivan W."/>
            <person name="Andreopoulos W.B."/>
            <person name="Clum A."/>
            <person name="Lindquist E."/>
            <person name="Daum C."/>
            <person name="Ramamoorthy G.K."/>
            <person name="Gryganskyi A."/>
            <person name="Culley D."/>
            <person name="Magnuson J.K."/>
            <person name="James T.Y."/>
            <person name="O'Malley M.A."/>
            <person name="Stajich J.E."/>
            <person name="Spatafora J.W."/>
            <person name="Visel A."/>
            <person name="Grigoriev I.V."/>
        </authorList>
    </citation>
    <scope>NUCLEOTIDE SEQUENCE [LARGE SCALE GENOMIC DNA]</scope>
    <source>
        <strain evidence="4 5">12-1054</strain>
    </source>
</reference>
<comment type="caution">
    <text evidence="4">The sequence shown here is derived from an EMBL/GenBank/DDBJ whole genome shotgun (WGS) entry which is preliminary data.</text>
</comment>
<gene>
    <name evidence="4" type="ORF">BCR37DRAFT_379209</name>
</gene>
<dbReference type="GO" id="GO:0019901">
    <property type="term" value="F:protein kinase binding"/>
    <property type="evidence" value="ECO:0007669"/>
    <property type="project" value="InterPro"/>
</dbReference>
<dbReference type="InterPro" id="IPR013922">
    <property type="entry name" value="Cyclin_PHO80-like"/>
</dbReference>
<dbReference type="CDD" id="cd20557">
    <property type="entry name" value="CYCLIN_ScPCL1-like"/>
    <property type="match status" value="1"/>
</dbReference>
<dbReference type="PANTHER" id="PTHR15615">
    <property type="match status" value="1"/>
</dbReference>
<dbReference type="InterPro" id="IPR006671">
    <property type="entry name" value="Cyclin_N"/>
</dbReference>
<keyword evidence="1" id="KW-0195">Cyclin</keyword>
<dbReference type="InterPro" id="IPR036915">
    <property type="entry name" value="Cyclin-like_sf"/>
</dbReference>
<dbReference type="EMBL" id="MCFI01000008">
    <property type="protein sequence ID" value="ORY83210.1"/>
    <property type="molecule type" value="Genomic_DNA"/>
</dbReference>
<dbReference type="PANTHER" id="PTHR15615:SF10">
    <property type="entry name" value="PHO85 CYCLIN-2-RELATED"/>
    <property type="match status" value="1"/>
</dbReference>
<comment type="similarity">
    <text evidence="1">Belongs to the cyclin family.</text>
</comment>
<feature type="region of interest" description="Disordered" evidence="2">
    <location>
        <begin position="253"/>
        <end position="278"/>
    </location>
</feature>
<dbReference type="GeneID" id="63785807"/>
<evidence type="ECO:0000313" key="4">
    <source>
        <dbReference type="EMBL" id="ORY83210.1"/>
    </source>
</evidence>
<name>A0A1Y2FGZ6_PROLT</name>
<dbReference type="SMART" id="SM00385">
    <property type="entry name" value="CYCLIN"/>
    <property type="match status" value="1"/>
</dbReference>
<dbReference type="GO" id="GO:0016538">
    <property type="term" value="F:cyclin-dependent protein serine/threonine kinase regulator activity"/>
    <property type="evidence" value="ECO:0007669"/>
    <property type="project" value="TreeGrafter"/>
</dbReference>
<dbReference type="AlphaFoldDB" id="A0A1Y2FGZ6"/>
<dbReference type="InterPro" id="IPR013763">
    <property type="entry name" value="Cyclin-like_dom"/>
</dbReference>
<evidence type="ECO:0000256" key="2">
    <source>
        <dbReference type="SAM" id="MobiDB-lite"/>
    </source>
</evidence>
<accession>A0A1Y2FGZ6</accession>
<organism evidence="4 5">
    <name type="scientific">Protomyces lactucae-debilis</name>
    <dbReference type="NCBI Taxonomy" id="2754530"/>
    <lineage>
        <taxon>Eukaryota</taxon>
        <taxon>Fungi</taxon>
        <taxon>Dikarya</taxon>
        <taxon>Ascomycota</taxon>
        <taxon>Taphrinomycotina</taxon>
        <taxon>Taphrinomycetes</taxon>
        <taxon>Taphrinales</taxon>
        <taxon>Protomycetaceae</taxon>
        <taxon>Protomyces</taxon>
    </lineage>
</organism>
<sequence>MSSSKQALAEFVKYPVSMDMITALANKANSVISCGDDMPTPPVSPARGSFNSALPSLETFITVLCEKSRVQTPTLMSTLVYLDRLSDKLPPVAKGMPCTCHRVFLAALILAAKYLNDSSPKNKHWKSYTNGLFKLEEVNLMEKQLLSLLEWDLSITDIDLYTSLNGFLAPIKKRHLQQQQLESPSYVYARKLSNYATPPTSPAPIIIPSQQHASPMSYMPASPLYAMHGVSHVAALPTPPLMMPSLSSCSSVGSPLDLSPPPMSGSRRSSQVYAAGGNVHSQHKRKSGIFERFFNSQHAMSAVPIKQIEGSTRRISVASYL</sequence>
<dbReference type="GO" id="GO:0005634">
    <property type="term" value="C:nucleus"/>
    <property type="evidence" value="ECO:0007669"/>
    <property type="project" value="TreeGrafter"/>
</dbReference>
<feature type="domain" description="Cyclin-like" evidence="3">
    <location>
        <begin position="59"/>
        <end position="147"/>
    </location>
</feature>
<evidence type="ECO:0000313" key="5">
    <source>
        <dbReference type="Proteomes" id="UP000193685"/>
    </source>
</evidence>